<dbReference type="PIRSF" id="PIRSF000654">
    <property type="entry name" value="Integrin-linked_kinase"/>
    <property type="match status" value="1"/>
</dbReference>
<evidence type="ECO:0000313" key="3">
    <source>
        <dbReference type="Proteomes" id="UP000308652"/>
    </source>
</evidence>
<dbReference type="SUPFAM" id="SSF56112">
    <property type="entry name" value="Protein kinase-like (PK-like)"/>
    <property type="match status" value="1"/>
</dbReference>
<dbReference type="InterPro" id="IPR001245">
    <property type="entry name" value="Ser-Thr/Tyr_kinase_cat_dom"/>
</dbReference>
<keyword evidence="2" id="KW-0418">Kinase</keyword>
<evidence type="ECO:0000259" key="1">
    <source>
        <dbReference type="PROSITE" id="PS50011"/>
    </source>
</evidence>
<accession>A0A5C3LKJ3</accession>
<dbReference type="GO" id="GO:0004674">
    <property type="term" value="F:protein serine/threonine kinase activity"/>
    <property type="evidence" value="ECO:0007669"/>
    <property type="project" value="TreeGrafter"/>
</dbReference>
<dbReference type="PANTHER" id="PTHR44329">
    <property type="entry name" value="SERINE/THREONINE-PROTEIN KINASE TNNI3K-RELATED"/>
    <property type="match status" value="1"/>
</dbReference>
<dbReference type="AlphaFoldDB" id="A0A5C3LKJ3"/>
<feature type="domain" description="Protein kinase" evidence="1">
    <location>
        <begin position="28"/>
        <end position="311"/>
    </location>
</feature>
<dbReference type="PANTHER" id="PTHR44329:SF214">
    <property type="entry name" value="PROTEIN KINASE DOMAIN-CONTAINING PROTEIN"/>
    <property type="match status" value="1"/>
</dbReference>
<organism evidence="2 3">
    <name type="scientific">Crucibulum laeve</name>
    <dbReference type="NCBI Taxonomy" id="68775"/>
    <lineage>
        <taxon>Eukaryota</taxon>
        <taxon>Fungi</taxon>
        <taxon>Dikarya</taxon>
        <taxon>Basidiomycota</taxon>
        <taxon>Agaricomycotina</taxon>
        <taxon>Agaricomycetes</taxon>
        <taxon>Agaricomycetidae</taxon>
        <taxon>Agaricales</taxon>
        <taxon>Agaricineae</taxon>
        <taxon>Nidulariaceae</taxon>
        <taxon>Crucibulum</taxon>
    </lineage>
</organism>
<keyword evidence="3" id="KW-1185">Reference proteome</keyword>
<dbReference type="Gene3D" id="1.10.510.10">
    <property type="entry name" value="Transferase(Phosphotransferase) domain 1"/>
    <property type="match status" value="1"/>
</dbReference>
<sequence>MIKQFNDPALTLMKYCANYATLPNPVVKLQDEPFAYSCHSDVFKGRIGPQKVVVKSWRAASMNDRAKQKFTETMKRVLDDWETVLSHPNVCSFTGISSGFGFLPALVLPYKENGNINEYIRRHPSADILHLMSGVAAGLSYMHSRRAPIVHGRLQGCNILVSDSGEACISDIGIGNLHLPADMTVGMESLNYSRWIAPEIIDPPISGTFDPEAKYMTLKSDVYAFGMTLLEVYTKSIPFVHRRFIAGVLSDVIRGIRPPRPSHKKCPDLTDDIWQLIERCWKQNPKDRPDSTTLAAWIGLISENVAANNFLSAFSTPPMNDIL</sequence>
<dbReference type="GO" id="GO:0005524">
    <property type="term" value="F:ATP binding"/>
    <property type="evidence" value="ECO:0007669"/>
    <property type="project" value="InterPro"/>
</dbReference>
<keyword evidence="2" id="KW-0808">Transferase</keyword>
<dbReference type="OrthoDB" id="538607at2759"/>
<dbReference type="Proteomes" id="UP000308652">
    <property type="component" value="Unassembled WGS sequence"/>
</dbReference>
<dbReference type="PROSITE" id="PS50011">
    <property type="entry name" value="PROTEIN_KINASE_DOM"/>
    <property type="match status" value="1"/>
</dbReference>
<dbReference type="Pfam" id="PF07714">
    <property type="entry name" value="PK_Tyr_Ser-Thr"/>
    <property type="match status" value="1"/>
</dbReference>
<dbReference type="EMBL" id="ML213654">
    <property type="protein sequence ID" value="TFK33162.1"/>
    <property type="molecule type" value="Genomic_DNA"/>
</dbReference>
<dbReference type="InterPro" id="IPR000719">
    <property type="entry name" value="Prot_kinase_dom"/>
</dbReference>
<protein>
    <submittedName>
        <fullName evidence="2">Kinase-like domain-containing protein</fullName>
    </submittedName>
</protein>
<reference evidence="2 3" key="1">
    <citation type="journal article" date="2019" name="Nat. Ecol. Evol.">
        <title>Megaphylogeny resolves global patterns of mushroom evolution.</title>
        <authorList>
            <person name="Varga T."/>
            <person name="Krizsan K."/>
            <person name="Foldi C."/>
            <person name="Dima B."/>
            <person name="Sanchez-Garcia M."/>
            <person name="Sanchez-Ramirez S."/>
            <person name="Szollosi G.J."/>
            <person name="Szarkandi J.G."/>
            <person name="Papp V."/>
            <person name="Albert L."/>
            <person name="Andreopoulos W."/>
            <person name="Angelini C."/>
            <person name="Antonin V."/>
            <person name="Barry K.W."/>
            <person name="Bougher N.L."/>
            <person name="Buchanan P."/>
            <person name="Buyck B."/>
            <person name="Bense V."/>
            <person name="Catcheside P."/>
            <person name="Chovatia M."/>
            <person name="Cooper J."/>
            <person name="Damon W."/>
            <person name="Desjardin D."/>
            <person name="Finy P."/>
            <person name="Geml J."/>
            <person name="Haridas S."/>
            <person name="Hughes K."/>
            <person name="Justo A."/>
            <person name="Karasinski D."/>
            <person name="Kautmanova I."/>
            <person name="Kiss B."/>
            <person name="Kocsube S."/>
            <person name="Kotiranta H."/>
            <person name="LaButti K.M."/>
            <person name="Lechner B.E."/>
            <person name="Liimatainen K."/>
            <person name="Lipzen A."/>
            <person name="Lukacs Z."/>
            <person name="Mihaltcheva S."/>
            <person name="Morgado L.N."/>
            <person name="Niskanen T."/>
            <person name="Noordeloos M.E."/>
            <person name="Ohm R.A."/>
            <person name="Ortiz-Santana B."/>
            <person name="Ovrebo C."/>
            <person name="Racz N."/>
            <person name="Riley R."/>
            <person name="Savchenko A."/>
            <person name="Shiryaev A."/>
            <person name="Soop K."/>
            <person name="Spirin V."/>
            <person name="Szebenyi C."/>
            <person name="Tomsovsky M."/>
            <person name="Tulloss R.E."/>
            <person name="Uehling J."/>
            <person name="Grigoriev I.V."/>
            <person name="Vagvolgyi C."/>
            <person name="Papp T."/>
            <person name="Martin F.M."/>
            <person name="Miettinen O."/>
            <person name="Hibbett D.S."/>
            <person name="Nagy L.G."/>
        </authorList>
    </citation>
    <scope>NUCLEOTIDE SEQUENCE [LARGE SCALE GENOMIC DNA]</scope>
    <source>
        <strain evidence="2 3">CBS 166.37</strain>
    </source>
</reference>
<dbReference type="InterPro" id="IPR011009">
    <property type="entry name" value="Kinase-like_dom_sf"/>
</dbReference>
<dbReference type="InterPro" id="IPR051681">
    <property type="entry name" value="Ser/Thr_Kinases-Pseudokinases"/>
</dbReference>
<proteinExistence type="predicted"/>
<evidence type="ECO:0000313" key="2">
    <source>
        <dbReference type="EMBL" id="TFK33162.1"/>
    </source>
</evidence>
<dbReference type="STRING" id="68775.A0A5C3LKJ3"/>
<name>A0A5C3LKJ3_9AGAR</name>
<gene>
    <name evidence="2" type="ORF">BDQ12DRAFT_728038</name>
</gene>